<accession>A0A1H3W5G3</accession>
<dbReference type="AlphaFoldDB" id="A0A1H3W5G3"/>
<proteinExistence type="predicted"/>
<gene>
    <name evidence="2" type="ORF">SAMN05421540_101406</name>
</gene>
<reference evidence="2 3" key="1">
    <citation type="submission" date="2016-10" db="EMBL/GenBank/DDBJ databases">
        <authorList>
            <person name="de Groot N.N."/>
        </authorList>
    </citation>
    <scope>NUCLEOTIDE SEQUENCE [LARGE SCALE GENOMIC DNA]</scope>
    <source>
        <strain evidence="2 3">DSM 23581</strain>
    </source>
</reference>
<name>A0A1H3W5G3_9FLAO</name>
<feature type="signal peptide" evidence="1">
    <location>
        <begin position="1"/>
        <end position="19"/>
    </location>
</feature>
<sequence>MIKRISIVVVLLVSFASTAQEGTFSPYSFLGIGNEGFRGTAENRSMAGLSSTSDSIHLNLQNPAAYGDLSYTALTAGMTINSVSLETNEKSESFSHTTFDYFAVGIPFNKFGIGFGIKPVSAVGYDIRENTSDIRNKYEGEGGLNSVYLSAGAEIFKDFKLGFTANYNFGTLNYNNLIARKGVQYASRELIETDLRGFDFEFGAIKDFQVGKKNYLRLAATFRPEMDLDATVDRRLASVQVFSSDQIIVIDENQMPIEDSELTLPQKTSLSLGFGQKRKWYVGADYVMQKANDFSELTYNFSNDVIYDDREIIKLGGFFIPRYNDPANFLKRVSYRAGIRFEKTGLNYNGKDIEEFGINFGLGIPAGRVFTNANIGVEYFKRGTKSNNLVQEDYISVFLSFSFNDKWFIKSKFN</sequence>
<dbReference type="SUPFAM" id="SSF56935">
    <property type="entry name" value="Porins"/>
    <property type="match status" value="1"/>
</dbReference>
<evidence type="ECO:0000313" key="3">
    <source>
        <dbReference type="Proteomes" id="UP000198820"/>
    </source>
</evidence>
<keyword evidence="1" id="KW-0732">Signal</keyword>
<evidence type="ECO:0000313" key="2">
    <source>
        <dbReference type="EMBL" id="SDZ81582.1"/>
    </source>
</evidence>
<dbReference type="EMBL" id="FNQF01000001">
    <property type="protein sequence ID" value="SDZ81582.1"/>
    <property type="molecule type" value="Genomic_DNA"/>
</dbReference>
<dbReference type="Gene3D" id="2.40.160.60">
    <property type="entry name" value="Outer membrane protein transport protein (OMPP1/FadL/TodX)"/>
    <property type="match status" value="1"/>
</dbReference>
<dbReference type="Proteomes" id="UP000198820">
    <property type="component" value="Unassembled WGS sequence"/>
</dbReference>
<feature type="chain" id="PRO_5011610245" evidence="1">
    <location>
        <begin position="20"/>
        <end position="414"/>
    </location>
</feature>
<dbReference type="RefSeq" id="WP_093238727.1">
    <property type="nucleotide sequence ID" value="NZ_FNQF01000001.1"/>
</dbReference>
<organism evidence="2 3">
    <name type="scientific">Psychroflexus halocasei</name>
    <dbReference type="NCBI Taxonomy" id="908615"/>
    <lineage>
        <taxon>Bacteria</taxon>
        <taxon>Pseudomonadati</taxon>
        <taxon>Bacteroidota</taxon>
        <taxon>Flavobacteriia</taxon>
        <taxon>Flavobacteriales</taxon>
        <taxon>Flavobacteriaceae</taxon>
        <taxon>Psychroflexus</taxon>
    </lineage>
</organism>
<protein>
    <submittedName>
        <fullName evidence="2">Long-chain fatty acid transport protein</fullName>
    </submittedName>
</protein>
<keyword evidence="3" id="KW-1185">Reference proteome</keyword>
<dbReference type="STRING" id="908615.SAMN05421540_101406"/>
<evidence type="ECO:0000256" key="1">
    <source>
        <dbReference type="SAM" id="SignalP"/>
    </source>
</evidence>